<dbReference type="InterPro" id="IPR040079">
    <property type="entry name" value="Glutathione_S-Trfase"/>
</dbReference>
<dbReference type="PANTHER" id="PTHR43900">
    <property type="entry name" value="GLUTATHIONE S-TRANSFERASE RHO"/>
    <property type="match status" value="1"/>
</dbReference>
<feature type="domain" description="GST N-terminal" evidence="5">
    <location>
        <begin position="21"/>
        <end position="104"/>
    </location>
</feature>
<keyword evidence="2 7" id="KW-0808">Transferase</keyword>
<evidence type="ECO:0000313" key="7">
    <source>
        <dbReference type="EMBL" id="KAB8076981.1"/>
    </source>
</evidence>
<dbReference type="AlphaFoldDB" id="A0A5N5X896"/>
<dbReference type="GO" id="GO:0004364">
    <property type="term" value="F:glutathione transferase activity"/>
    <property type="evidence" value="ECO:0007669"/>
    <property type="project" value="UniProtKB-EC"/>
</dbReference>
<name>A0A5N5X896_9EURO</name>
<dbReference type="SUPFAM" id="SSF52833">
    <property type="entry name" value="Thioredoxin-like"/>
    <property type="match status" value="1"/>
</dbReference>
<feature type="domain" description="GST C-terminal" evidence="6">
    <location>
        <begin position="110"/>
        <end position="239"/>
    </location>
</feature>
<evidence type="ECO:0000259" key="6">
    <source>
        <dbReference type="PROSITE" id="PS50405"/>
    </source>
</evidence>
<comment type="catalytic activity">
    <reaction evidence="3">
        <text>RX + glutathione = an S-substituted glutathione + a halide anion + H(+)</text>
        <dbReference type="Rhea" id="RHEA:16437"/>
        <dbReference type="ChEBI" id="CHEBI:15378"/>
        <dbReference type="ChEBI" id="CHEBI:16042"/>
        <dbReference type="ChEBI" id="CHEBI:17792"/>
        <dbReference type="ChEBI" id="CHEBI:57925"/>
        <dbReference type="ChEBI" id="CHEBI:90779"/>
        <dbReference type="EC" id="2.5.1.18"/>
    </reaction>
</comment>
<dbReference type="InterPro" id="IPR010987">
    <property type="entry name" value="Glutathione-S-Trfase_C-like"/>
</dbReference>
<dbReference type="EC" id="2.5.1.18" evidence="1"/>
<dbReference type="PROSITE" id="PS50405">
    <property type="entry name" value="GST_CTER"/>
    <property type="match status" value="1"/>
</dbReference>
<dbReference type="EMBL" id="ML732174">
    <property type="protein sequence ID" value="KAB8076981.1"/>
    <property type="molecule type" value="Genomic_DNA"/>
</dbReference>
<dbReference type="SFLD" id="SFLDS00019">
    <property type="entry name" value="Glutathione_Transferase_(cytos"/>
    <property type="match status" value="1"/>
</dbReference>
<accession>A0A5N5X896</accession>
<dbReference type="InterPro" id="IPR004045">
    <property type="entry name" value="Glutathione_S-Trfase_N"/>
</dbReference>
<dbReference type="OrthoDB" id="249703at2759"/>
<comment type="similarity">
    <text evidence="4">Belongs to the GST superfamily.</text>
</comment>
<dbReference type="InterPro" id="IPR004046">
    <property type="entry name" value="GST_C"/>
</dbReference>
<dbReference type="InterPro" id="IPR036282">
    <property type="entry name" value="Glutathione-S-Trfase_C_sf"/>
</dbReference>
<dbReference type="PROSITE" id="PS50404">
    <property type="entry name" value="GST_NTER"/>
    <property type="match status" value="1"/>
</dbReference>
<dbReference type="Pfam" id="PF00043">
    <property type="entry name" value="GST_C"/>
    <property type="match status" value="1"/>
</dbReference>
<dbReference type="GO" id="GO:0043295">
    <property type="term" value="F:glutathione binding"/>
    <property type="evidence" value="ECO:0007669"/>
    <property type="project" value="TreeGrafter"/>
</dbReference>
<dbReference type="PANTHER" id="PTHR43900:SF3">
    <property type="entry name" value="GLUTATHIONE S-TRANSFERASE RHO"/>
    <property type="match status" value="1"/>
</dbReference>
<dbReference type="GO" id="GO:0005737">
    <property type="term" value="C:cytoplasm"/>
    <property type="evidence" value="ECO:0007669"/>
    <property type="project" value="TreeGrafter"/>
</dbReference>
<dbReference type="Gene3D" id="3.40.30.10">
    <property type="entry name" value="Glutaredoxin"/>
    <property type="match status" value="1"/>
</dbReference>
<dbReference type="Gene3D" id="1.20.1050.10">
    <property type="match status" value="1"/>
</dbReference>
<dbReference type="SUPFAM" id="SSF47616">
    <property type="entry name" value="GST C-terminal domain-like"/>
    <property type="match status" value="1"/>
</dbReference>
<dbReference type="GO" id="GO:0006749">
    <property type="term" value="P:glutathione metabolic process"/>
    <property type="evidence" value="ECO:0007669"/>
    <property type="project" value="TreeGrafter"/>
</dbReference>
<dbReference type="Pfam" id="PF02798">
    <property type="entry name" value="GST_N"/>
    <property type="match status" value="1"/>
</dbReference>
<evidence type="ECO:0000259" key="5">
    <source>
        <dbReference type="PROSITE" id="PS50404"/>
    </source>
</evidence>
<evidence type="ECO:0000313" key="8">
    <source>
        <dbReference type="Proteomes" id="UP000326565"/>
    </source>
</evidence>
<keyword evidence="8" id="KW-1185">Reference proteome</keyword>
<dbReference type="Proteomes" id="UP000326565">
    <property type="component" value="Unassembled WGS sequence"/>
</dbReference>
<reference evidence="7 8" key="1">
    <citation type="submission" date="2019-04" db="EMBL/GenBank/DDBJ databases">
        <title>Friends and foes A comparative genomics study of 23 Aspergillus species from section Flavi.</title>
        <authorList>
            <consortium name="DOE Joint Genome Institute"/>
            <person name="Kjaerbolling I."/>
            <person name="Vesth T."/>
            <person name="Frisvad J.C."/>
            <person name="Nybo J.L."/>
            <person name="Theobald S."/>
            <person name="Kildgaard S."/>
            <person name="Isbrandt T."/>
            <person name="Kuo A."/>
            <person name="Sato A."/>
            <person name="Lyhne E.K."/>
            <person name="Kogle M.E."/>
            <person name="Wiebenga A."/>
            <person name="Kun R.S."/>
            <person name="Lubbers R.J."/>
            <person name="Makela M.R."/>
            <person name="Barry K."/>
            <person name="Chovatia M."/>
            <person name="Clum A."/>
            <person name="Daum C."/>
            <person name="Haridas S."/>
            <person name="He G."/>
            <person name="LaButti K."/>
            <person name="Lipzen A."/>
            <person name="Mondo S."/>
            <person name="Riley R."/>
            <person name="Salamov A."/>
            <person name="Simmons B.A."/>
            <person name="Magnuson J.K."/>
            <person name="Henrissat B."/>
            <person name="Mortensen U.H."/>
            <person name="Larsen T.O."/>
            <person name="Devries R.P."/>
            <person name="Grigoriev I.V."/>
            <person name="Machida M."/>
            <person name="Baker S.E."/>
            <person name="Andersen M.R."/>
        </authorList>
    </citation>
    <scope>NUCLEOTIDE SEQUENCE [LARGE SCALE GENOMIC DNA]</scope>
    <source>
        <strain evidence="7 8">CBS 151.66</strain>
    </source>
</reference>
<gene>
    <name evidence="7" type="ORF">BDV29DRAFT_154231</name>
</gene>
<evidence type="ECO:0000256" key="3">
    <source>
        <dbReference type="ARBA" id="ARBA00047960"/>
    </source>
</evidence>
<evidence type="ECO:0000256" key="2">
    <source>
        <dbReference type="ARBA" id="ARBA00022679"/>
    </source>
</evidence>
<organism evidence="7 8">
    <name type="scientific">Aspergillus leporis</name>
    <dbReference type="NCBI Taxonomy" id="41062"/>
    <lineage>
        <taxon>Eukaryota</taxon>
        <taxon>Fungi</taxon>
        <taxon>Dikarya</taxon>
        <taxon>Ascomycota</taxon>
        <taxon>Pezizomycotina</taxon>
        <taxon>Eurotiomycetes</taxon>
        <taxon>Eurotiomycetidae</taxon>
        <taxon>Eurotiales</taxon>
        <taxon>Aspergillaceae</taxon>
        <taxon>Aspergillus</taxon>
        <taxon>Aspergillus subgen. Circumdati</taxon>
    </lineage>
</organism>
<dbReference type="InterPro" id="IPR036249">
    <property type="entry name" value="Thioredoxin-like_sf"/>
</dbReference>
<evidence type="ECO:0000256" key="1">
    <source>
        <dbReference type="ARBA" id="ARBA00012452"/>
    </source>
</evidence>
<dbReference type="SFLD" id="SFLDG00358">
    <property type="entry name" value="Main_(cytGST)"/>
    <property type="match status" value="1"/>
</dbReference>
<evidence type="ECO:0000256" key="4">
    <source>
        <dbReference type="RuleBase" id="RU003494"/>
    </source>
</evidence>
<sequence length="241" mass="26963">MSRLTNSPGSASKLLHSSKMPAFTLYGSRGSTNTDRVRLTLAEGGFTEYELVLLNLQKGDQKSEEHKNRHPWGKIPVITSAEGFTLYESRAICKYLAAKYSFPLLPPDSDVEAAALFDQAQCVEMLYFAEPAGRIAFEKFAKRFMGLSPDDAVVSDALRSVEMFFDVAERLLHHKDYMAGNDFTLVDIYYIPLIQRLFACGYGDIIVSREAVSAWWDRCVNRPAIQRMLAADKEAAVAASR</sequence>
<protein>
    <recommendedName>
        <fullName evidence="1">glutathione transferase</fullName>
        <ecNumber evidence="1">2.5.1.18</ecNumber>
    </recommendedName>
</protein>
<proteinExistence type="inferred from homology"/>